<protein>
    <recommendedName>
        <fullName evidence="2">DUF1279 domain-containing protein</fullName>
    </recommendedName>
</protein>
<dbReference type="GeneID" id="83199880"/>
<organism evidence="3 4">
    <name type="scientific">Penicillium chermesinum</name>
    <dbReference type="NCBI Taxonomy" id="63820"/>
    <lineage>
        <taxon>Eukaryota</taxon>
        <taxon>Fungi</taxon>
        <taxon>Dikarya</taxon>
        <taxon>Ascomycota</taxon>
        <taxon>Pezizomycotina</taxon>
        <taxon>Eurotiomycetes</taxon>
        <taxon>Eurotiomycetidae</taxon>
        <taxon>Eurotiales</taxon>
        <taxon>Aspergillaceae</taxon>
        <taxon>Penicillium</taxon>
    </lineage>
</organism>
<dbReference type="GO" id="GO:0005739">
    <property type="term" value="C:mitochondrion"/>
    <property type="evidence" value="ECO:0007669"/>
    <property type="project" value="TreeGrafter"/>
</dbReference>
<evidence type="ECO:0000313" key="4">
    <source>
        <dbReference type="Proteomes" id="UP001150941"/>
    </source>
</evidence>
<dbReference type="Proteomes" id="UP001150941">
    <property type="component" value="Unassembled WGS sequence"/>
</dbReference>
<dbReference type="PANTHER" id="PTHR21377">
    <property type="entry name" value="PROTEIN FAM210B, MITOCHONDRIAL"/>
    <property type="match status" value="1"/>
</dbReference>
<sequence>MSPSSIFSRGLSQPTKLLQRSLYRGALPARQPLLSRPSLQASPSPTTVKPRGLLSPTRLFQFRPFSRQHQRLSSAPGPTSAAKKEGGSLGDRLRKLTQEYGWAALGVYLALSALDFPICFLAVQLLGVERVGHLEQVVVNSLKSILPSVWPKAAEDAPDPDGALEKRRDEASKFTFPPGIWPWLTEFPGIWTQLALAYAIHKSVFIFVRVPLTAAVTPKVVKTLRGWGWNIGKKKLKSP</sequence>
<keyword evidence="4" id="KW-1185">Reference proteome</keyword>
<reference evidence="3" key="1">
    <citation type="submission" date="2022-11" db="EMBL/GenBank/DDBJ databases">
        <authorList>
            <person name="Petersen C."/>
        </authorList>
    </citation>
    <scope>NUCLEOTIDE SEQUENCE</scope>
    <source>
        <strain evidence="3">IBT 19713</strain>
    </source>
</reference>
<reference evidence="3" key="2">
    <citation type="journal article" date="2023" name="IMA Fungus">
        <title>Comparative genomic study of the Penicillium genus elucidates a diverse pangenome and 15 lateral gene transfer events.</title>
        <authorList>
            <person name="Petersen C."/>
            <person name="Sorensen T."/>
            <person name="Nielsen M.R."/>
            <person name="Sondergaard T.E."/>
            <person name="Sorensen J.L."/>
            <person name="Fitzpatrick D.A."/>
            <person name="Frisvad J.C."/>
            <person name="Nielsen K.L."/>
        </authorList>
    </citation>
    <scope>NUCLEOTIDE SEQUENCE</scope>
    <source>
        <strain evidence="3">IBT 19713</strain>
    </source>
</reference>
<dbReference type="RefSeq" id="XP_058331580.1">
    <property type="nucleotide sequence ID" value="XM_058472577.1"/>
</dbReference>
<dbReference type="OrthoDB" id="426386at2759"/>
<dbReference type="InterPro" id="IPR045866">
    <property type="entry name" value="FAM210A/B-like"/>
</dbReference>
<name>A0A9W9P6U9_9EURO</name>
<dbReference type="Pfam" id="PF06916">
    <property type="entry name" value="FAM210A-B_dom"/>
    <property type="match status" value="1"/>
</dbReference>
<feature type="region of interest" description="Disordered" evidence="1">
    <location>
        <begin position="68"/>
        <end position="87"/>
    </location>
</feature>
<dbReference type="PANTHER" id="PTHR21377:SF0">
    <property type="entry name" value="PROTEIN FAM210B, MITOCHONDRIAL"/>
    <property type="match status" value="1"/>
</dbReference>
<gene>
    <name evidence="3" type="ORF">N7468_003280</name>
</gene>
<proteinExistence type="predicted"/>
<dbReference type="AlphaFoldDB" id="A0A9W9P6U9"/>
<evidence type="ECO:0000256" key="1">
    <source>
        <dbReference type="SAM" id="MobiDB-lite"/>
    </source>
</evidence>
<comment type="caution">
    <text evidence="3">The sequence shown here is derived from an EMBL/GenBank/DDBJ whole genome shotgun (WGS) entry which is preliminary data.</text>
</comment>
<accession>A0A9W9P6U9</accession>
<evidence type="ECO:0000259" key="2">
    <source>
        <dbReference type="Pfam" id="PF06916"/>
    </source>
</evidence>
<evidence type="ECO:0000313" key="3">
    <source>
        <dbReference type="EMBL" id="KAJ5238661.1"/>
    </source>
</evidence>
<feature type="domain" description="DUF1279" evidence="2">
    <location>
        <begin position="92"/>
        <end position="218"/>
    </location>
</feature>
<dbReference type="EMBL" id="JAPQKS010000003">
    <property type="protein sequence ID" value="KAJ5238661.1"/>
    <property type="molecule type" value="Genomic_DNA"/>
</dbReference>
<dbReference type="InterPro" id="IPR009688">
    <property type="entry name" value="FAM210A/B-like_dom"/>
</dbReference>